<dbReference type="InterPro" id="IPR033479">
    <property type="entry name" value="dCache_1"/>
</dbReference>
<dbReference type="InterPro" id="IPR004358">
    <property type="entry name" value="Sig_transdc_His_kin-like_C"/>
</dbReference>
<dbReference type="PRINTS" id="PR00344">
    <property type="entry name" value="BCTRLSENSOR"/>
</dbReference>
<keyword evidence="10" id="KW-0902">Two-component regulatory system</keyword>
<evidence type="ECO:0000256" key="4">
    <source>
        <dbReference type="ARBA" id="ARBA00022475"/>
    </source>
</evidence>
<comment type="caution">
    <text evidence="14">The sequence shown here is derived from an EMBL/GenBank/DDBJ whole genome shotgun (WGS) entry which is preliminary data.</text>
</comment>
<feature type="transmembrane region" description="Helical" evidence="12">
    <location>
        <begin position="296"/>
        <end position="318"/>
    </location>
</feature>
<evidence type="ECO:0000256" key="6">
    <source>
        <dbReference type="ARBA" id="ARBA00022679"/>
    </source>
</evidence>
<evidence type="ECO:0000256" key="2">
    <source>
        <dbReference type="ARBA" id="ARBA00004651"/>
    </source>
</evidence>
<dbReference type="PANTHER" id="PTHR34220">
    <property type="entry name" value="SENSOR HISTIDINE KINASE YPDA"/>
    <property type="match status" value="1"/>
</dbReference>
<evidence type="ECO:0000313" key="15">
    <source>
        <dbReference type="Proteomes" id="UP001596113"/>
    </source>
</evidence>
<dbReference type="Pfam" id="PF02743">
    <property type="entry name" value="dCache_1"/>
    <property type="match status" value="1"/>
</dbReference>
<dbReference type="Pfam" id="PF06580">
    <property type="entry name" value="His_kinase"/>
    <property type="match status" value="1"/>
</dbReference>
<dbReference type="CDD" id="cd06225">
    <property type="entry name" value="HAMP"/>
    <property type="match status" value="1"/>
</dbReference>
<dbReference type="Proteomes" id="UP001596113">
    <property type="component" value="Unassembled WGS sequence"/>
</dbReference>
<dbReference type="InterPro" id="IPR050640">
    <property type="entry name" value="Bact_2-comp_sensor_kinase"/>
</dbReference>
<evidence type="ECO:0000256" key="7">
    <source>
        <dbReference type="ARBA" id="ARBA00022692"/>
    </source>
</evidence>
<keyword evidence="9 12" id="KW-1133">Transmembrane helix</keyword>
<evidence type="ECO:0000313" key="14">
    <source>
        <dbReference type="EMBL" id="MFC5406155.1"/>
    </source>
</evidence>
<evidence type="ECO:0000256" key="5">
    <source>
        <dbReference type="ARBA" id="ARBA00022553"/>
    </source>
</evidence>
<comment type="subcellular location">
    <subcellularLocation>
        <location evidence="2">Cell membrane</location>
        <topology evidence="2">Multi-pass membrane protein</topology>
    </subcellularLocation>
</comment>
<evidence type="ECO:0000256" key="1">
    <source>
        <dbReference type="ARBA" id="ARBA00000085"/>
    </source>
</evidence>
<dbReference type="GO" id="GO:0004673">
    <property type="term" value="F:protein histidine kinase activity"/>
    <property type="evidence" value="ECO:0007669"/>
    <property type="project" value="UniProtKB-EC"/>
</dbReference>
<dbReference type="SUPFAM" id="SSF158472">
    <property type="entry name" value="HAMP domain-like"/>
    <property type="match status" value="1"/>
</dbReference>
<dbReference type="Gene3D" id="6.10.340.10">
    <property type="match status" value="1"/>
</dbReference>
<proteinExistence type="predicted"/>
<dbReference type="Gene3D" id="3.30.565.10">
    <property type="entry name" value="Histidine kinase-like ATPase, C-terminal domain"/>
    <property type="match status" value="1"/>
</dbReference>
<comment type="catalytic activity">
    <reaction evidence="1">
        <text>ATP + protein L-histidine = ADP + protein N-phospho-L-histidine.</text>
        <dbReference type="EC" id="2.7.13.3"/>
    </reaction>
</comment>
<dbReference type="EC" id="2.7.13.3" evidence="3"/>
<dbReference type="SUPFAM" id="SSF55874">
    <property type="entry name" value="ATPase domain of HSP90 chaperone/DNA topoisomerase II/histidine kinase"/>
    <property type="match status" value="1"/>
</dbReference>
<protein>
    <recommendedName>
        <fullName evidence="3">histidine kinase</fullName>
        <ecNumber evidence="3">2.7.13.3</ecNumber>
    </recommendedName>
</protein>
<feature type="domain" description="HAMP" evidence="13">
    <location>
        <begin position="316"/>
        <end position="368"/>
    </location>
</feature>
<evidence type="ECO:0000256" key="8">
    <source>
        <dbReference type="ARBA" id="ARBA00022777"/>
    </source>
</evidence>
<evidence type="ECO:0000259" key="13">
    <source>
        <dbReference type="PROSITE" id="PS50885"/>
    </source>
</evidence>
<dbReference type="InterPro" id="IPR003594">
    <property type="entry name" value="HATPase_dom"/>
</dbReference>
<dbReference type="Pfam" id="PF02518">
    <property type="entry name" value="HATPase_c"/>
    <property type="match status" value="1"/>
</dbReference>
<accession>A0ABW0I0U1</accession>
<reference evidence="15" key="1">
    <citation type="journal article" date="2019" name="Int. J. Syst. Evol. Microbiol.">
        <title>The Global Catalogue of Microorganisms (GCM) 10K type strain sequencing project: providing services to taxonomists for standard genome sequencing and annotation.</title>
        <authorList>
            <consortium name="The Broad Institute Genomics Platform"/>
            <consortium name="The Broad Institute Genome Sequencing Center for Infectious Disease"/>
            <person name="Wu L."/>
            <person name="Ma J."/>
        </authorList>
    </citation>
    <scope>NUCLEOTIDE SEQUENCE [LARGE SCALE GENOMIC DNA]</scope>
    <source>
        <strain evidence="15">CGMCC 1.18575</strain>
    </source>
</reference>
<dbReference type="PROSITE" id="PS50885">
    <property type="entry name" value="HAMP"/>
    <property type="match status" value="1"/>
</dbReference>
<dbReference type="RefSeq" id="WP_378138090.1">
    <property type="nucleotide sequence ID" value="NZ_JBHSMI010000052.1"/>
</dbReference>
<keyword evidence="5" id="KW-0597">Phosphoprotein</keyword>
<dbReference type="Gene3D" id="3.30.450.20">
    <property type="entry name" value="PAS domain"/>
    <property type="match status" value="1"/>
</dbReference>
<dbReference type="InterPro" id="IPR003660">
    <property type="entry name" value="HAMP_dom"/>
</dbReference>
<evidence type="ECO:0000256" key="11">
    <source>
        <dbReference type="ARBA" id="ARBA00023136"/>
    </source>
</evidence>
<sequence>MTTIKRFINNLTLRNKLLVFFLLASVIPLLAISVYFYQVFQNQLVTQTHDRMRTMNSQITSNINNKIKNYEQISSLLYMDSQLRDLLIQNYKKGIDIVHAYDYINSLLFGIQLTNSDIDSITIYPFNESIPSDGLFIRHVDEQMKAENWYKELQKSYGNAVYNVMIKRDEKQYDITLARLMNNHDSLHPYGILTIDVKESAIYSLFGHEAQASDIYVVNHEGIILSTRDKSKILQPINNVLDDGDWPARGSGTFERTVNGLDSLIVYDTMPNGWKTVSIIPLRNVLSEAYKSSSRVLVIAAISLLLSIVLIATTARYFSNRFKTLTRFVRKVGEEDFRFEMKQDSKDEIGLLSESFNTMKRRLDKMINEVYKKEISRKEAELALLQSQINPHFLYNTLAIISSLAIQNQDKQVGKIVRHLSNFYKTSLSKGKSIILIQKEVEITRHYVEIQLTRFHNLFRMHWQLDEELFKHQTIKVILQPFVENAMHHAVWNDHEPLNIIIRLYRKNNAICFEIVDDGAGMSSARVADIMRRDKEAGYGISNVHGRIQLAYGPEFGVSVFSRLGIGTQFVITIPII</sequence>
<name>A0ABW0I0U1_9BACL</name>
<organism evidence="14 15">
    <name type="scientific">Cohnella soli</name>
    <dbReference type="NCBI Taxonomy" id="425005"/>
    <lineage>
        <taxon>Bacteria</taxon>
        <taxon>Bacillati</taxon>
        <taxon>Bacillota</taxon>
        <taxon>Bacilli</taxon>
        <taxon>Bacillales</taxon>
        <taxon>Paenibacillaceae</taxon>
        <taxon>Cohnella</taxon>
    </lineage>
</organism>
<keyword evidence="8 14" id="KW-0418">Kinase</keyword>
<dbReference type="Pfam" id="PF00672">
    <property type="entry name" value="HAMP"/>
    <property type="match status" value="1"/>
</dbReference>
<dbReference type="EMBL" id="JBHSMI010000052">
    <property type="protein sequence ID" value="MFC5406155.1"/>
    <property type="molecule type" value="Genomic_DNA"/>
</dbReference>
<keyword evidence="6 14" id="KW-0808">Transferase</keyword>
<evidence type="ECO:0000256" key="9">
    <source>
        <dbReference type="ARBA" id="ARBA00022989"/>
    </source>
</evidence>
<dbReference type="InterPro" id="IPR036890">
    <property type="entry name" value="HATPase_C_sf"/>
</dbReference>
<keyword evidence="4" id="KW-1003">Cell membrane</keyword>
<dbReference type="PANTHER" id="PTHR34220:SF7">
    <property type="entry name" value="SENSOR HISTIDINE KINASE YPDA"/>
    <property type="match status" value="1"/>
</dbReference>
<keyword evidence="15" id="KW-1185">Reference proteome</keyword>
<evidence type="ECO:0000256" key="10">
    <source>
        <dbReference type="ARBA" id="ARBA00023012"/>
    </source>
</evidence>
<evidence type="ECO:0000256" key="12">
    <source>
        <dbReference type="SAM" id="Phobius"/>
    </source>
</evidence>
<gene>
    <name evidence="14" type="ORF">ACFPOF_25730</name>
</gene>
<keyword evidence="11 12" id="KW-0472">Membrane</keyword>
<keyword evidence="7 12" id="KW-0812">Transmembrane</keyword>
<evidence type="ECO:0000256" key="3">
    <source>
        <dbReference type="ARBA" id="ARBA00012438"/>
    </source>
</evidence>
<dbReference type="SMART" id="SM00304">
    <property type="entry name" value="HAMP"/>
    <property type="match status" value="1"/>
</dbReference>
<dbReference type="InterPro" id="IPR010559">
    <property type="entry name" value="Sig_transdc_His_kin_internal"/>
</dbReference>